<gene>
    <name evidence="2" type="ORF">MNBD_NITROSPINAE05-224</name>
</gene>
<dbReference type="SUPFAM" id="SSF53098">
    <property type="entry name" value="Ribonuclease H-like"/>
    <property type="match status" value="1"/>
</dbReference>
<feature type="domain" description="YprB ribonuclease H-like" evidence="1">
    <location>
        <begin position="29"/>
        <end position="186"/>
    </location>
</feature>
<dbReference type="InterPro" id="IPR012337">
    <property type="entry name" value="RNaseH-like_sf"/>
</dbReference>
<dbReference type="AlphaFoldDB" id="A0A3B1CIM1"/>
<sequence>MGEQFDLFAEPEEKPVKKAAQAEQAPRILYFDLETQKSSDDVGGWSPVQIKLMKLAVGVVWDSREQKYFTYRESEATQLADKLHTADLVVGFNVIGFDYTVLEGYGPFDLGKIQTFDMLLDVKKVLKFRLGLNHLAQHSLNAEKSADGLISVKWYKEGVSDPGKMATMMGKIIDYCKQDVAITRDLFLFGEKEGFLKYKTRAGKIDEFKVDWKVDKLIKK</sequence>
<organism evidence="2">
    <name type="scientific">hydrothermal vent metagenome</name>
    <dbReference type="NCBI Taxonomy" id="652676"/>
    <lineage>
        <taxon>unclassified sequences</taxon>
        <taxon>metagenomes</taxon>
        <taxon>ecological metagenomes</taxon>
    </lineage>
</organism>
<dbReference type="Pfam" id="PF13482">
    <property type="entry name" value="RNase_H_2"/>
    <property type="match status" value="1"/>
</dbReference>
<dbReference type="GO" id="GO:0003676">
    <property type="term" value="F:nucleic acid binding"/>
    <property type="evidence" value="ECO:0007669"/>
    <property type="project" value="InterPro"/>
</dbReference>
<dbReference type="Gene3D" id="3.30.420.10">
    <property type="entry name" value="Ribonuclease H-like superfamily/Ribonuclease H"/>
    <property type="match status" value="1"/>
</dbReference>
<evidence type="ECO:0000313" key="2">
    <source>
        <dbReference type="EMBL" id="VAX30079.1"/>
    </source>
</evidence>
<reference evidence="2" key="1">
    <citation type="submission" date="2018-06" db="EMBL/GenBank/DDBJ databases">
        <authorList>
            <person name="Zhirakovskaya E."/>
        </authorList>
    </citation>
    <scope>NUCLEOTIDE SEQUENCE</scope>
</reference>
<proteinExistence type="predicted"/>
<dbReference type="InterPro" id="IPR038720">
    <property type="entry name" value="YprB_RNase_H-like_dom"/>
</dbReference>
<evidence type="ECO:0000259" key="1">
    <source>
        <dbReference type="Pfam" id="PF13482"/>
    </source>
</evidence>
<dbReference type="EMBL" id="UOGG01000097">
    <property type="protein sequence ID" value="VAX30079.1"/>
    <property type="molecule type" value="Genomic_DNA"/>
</dbReference>
<name>A0A3B1CIM1_9ZZZZ</name>
<protein>
    <recommendedName>
        <fullName evidence="1">YprB ribonuclease H-like domain-containing protein</fullName>
    </recommendedName>
</protein>
<dbReference type="InterPro" id="IPR036397">
    <property type="entry name" value="RNaseH_sf"/>
</dbReference>
<accession>A0A3B1CIM1</accession>